<gene>
    <name evidence="1" type="ORF">NLG97_g2090</name>
</gene>
<dbReference type="EMBL" id="JANAKD010000132">
    <property type="protein sequence ID" value="KAJ3497190.1"/>
    <property type="molecule type" value="Genomic_DNA"/>
</dbReference>
<evidence type="ECO:0000313" key="1">
    <source>
        <dbReference type="EMBL" id="KAJ3497190.1"/>
    </source>
</evidence>
<accession>A0ACC1R4J0</accession>
<protein>
    <submittedName>
        <fullName evidence="1">Uncharacterized protein</fullName>
    </submittedName>
</protein>
<keyword evidence="2" id="KW-1185">Reference proteome</keyword>
<evidence type="ECO:0000313" key="2">
    <source>
        <dbReference type="Proteomes" id="UP001148737"/>
    </source>
</evidence>
<name>A0ACC1R4J0_9HYPO</name>
<organism evidence="1 2">
    <name type="scientific">Lecanicillium saksenae</name>
    <dbReference type="NCBI Taxonomy" id="468837"/>
    <lineage>
        <taxon>Eukaryota</taxon>
        <taxon>Fungi</taxon>
        <taxon>Dikarya</taxon>
        <taxon>Ascomycota</taxon>
        <taxon>Pezizomycotina</taxon>
        <taxon>Sordariomycetes</taxon>
        <taxon>Hypocreomycetidae</taxon>
        <taxon>Hypocreales</taxon>
        <taxon>Cordycipitaceae</taxon>
        <taxon>Lecanicillium</taxon>
    </lineage>
</organism>
<proteinExistence type="predicted"/>
<sequence>MESPIAVDEVTRTPHPDNTLGYVSRNDGSGLVGYIRWAADQKGCKKRDANVGLGDYCEDSMHFIGDNCHDDKTPDQAYGGAYVEDMEFGCIEWFLGIDSPKNNLKMGSWADGGDGGVGGVASNATTPTRVLQTIKATRMESSGVMPLPTAASAA</sequence>
<reference evidence="1" key="1">
    <citation type="submission" date="2022-07" db="EMBL/GenBank/DDBJ databases">
        <title>Genome Sequence of Lecanicillium saksenae.</title>
        <authorList>
            <person name="Buettner E."/>
        </authorList>
    </citation>
    <scope>NUCLEOTIDE SEQUENCE</scope>
    <source>
        <strain evidence="1">VT-O1</strain>
    </source>
</reference>
<comment type="caution">
    <text evidence="1">The sequence shown here is derived from an EMBL/GenBank/DDBJ whole genome shotgun (WGS) entry which is preliminary data.</text>
</comment>
<dbReference type="Proteomes" id="UP001148737">
    <property type="component" value="Unassembled WGS sequence"/>
</dbReference>